<dbReference type="InterPro" id="IPR029052">
    <property type="entry name" value="Metallo-depent_PP-like"/>
</dbReference>
<dbReference type="Pfam" id="PF00149">
    <property type="entry name" value="Metallophos"/>
    <property type="match status" value="1"/>
</dbReference>
<evidence type="ECO:0000256" key="4">
    <source>
        <dbReference type="ARBA" id="ARBA00022741"/>
    </source>
</evidence>
<dbReference type="GO" id="GO:0009166">
    <property type="term" value="P:nucleotide catabolic process"/>
    <property type="evidence" value="ECO:0007669"/>
    <property type="project" value="InterPro"/>
</dbReference>
<comment type="similarity">
    <text evidence="1 6">Belongs to the 5'-nucleotidase family.</text>
</comment>
<dbReference type="PRINTS" id="PR01607">
    <property type="entry name" value="APYRASEFAMLY"/>
</dbReference>
<dbReference type="Pfam" id="PF02872">
    <property type="entry name" value="5_nucleotid_C"/>
    <property type="match status" value="1"/>
</dbReference>
<dbReference type="InterPro" id="IPR006179">
    <property type="entry name" value="5_nucleotidase/apyrase"/>
</dbReference>
<feature type="domain" description="Calcineurin-like phosphoesterase" evidence="8">
    <location>
        <begin position="48"/>
        <end position="260"/>
    </location>
</feature>
<dbReference type="InterPro" id="IPR004843">
    <property type="entry name" value="Calcineurin-like_PHP"/>
</dbReference>
<proteinExistence type="inferred from homology"/>
<evidence type="ECO:0000256" key="2">
    <source>
        <dbReference type="ARBA" id="ARBA00022723"/>
    </source>
</evidence>
<dbReference type="SUPFAM" id="SSF56300">
    <property type="entry name" value="Metallo-dependent phosphatases"/>
    <property type="match status" value="1"/>
</dbReference>
<dbReference type="PANTHER" id="PTHR11575:SF24">
    <property type="entry name" value="5'-NUCLEOTIDASE"/>
    <property type="match status" value="1"/>
</dbReference>
<gene>
    <name evidence="10" type="ORF">GMORB2_1751</name>
</gene>
<dbReference type="GeneID" id="55967981"/>
<keyword evidence="4 6" id="KW-0547">Nucleotide-binding</keyword>
<dbReference type="CDD" id="cd07409">
    <property type="entry name" value="MPP_CD73_N"/>
    <property type="match status" value="1"/>
</dbReference>
<organism evidence="10 11">
    <name type="scientific">Geosmithia morbida</name>
    <dbReference type="NCBI Taxonomy" id="1094350"/>
    <lineage>
        <taxon>Eukaryota</taxon>
        <taxon>Fungi</taxon>
        <taxon>Dikarya</taxon>
        <taxon>Ascomycota</taxon>
        <taxon>Pezizomycotina</taxon>
        <taxon>Sordariomycetes</taxon>
        <taxon>Hypocreomycetidae</taxon>
        <taxon>Hypocreales</taxon>
        <taxon>Bionectriaceae</taxon>
        <taxon>Geosmithia</taxon>
    </lineage>
</organism>
<name>A0A9P4YRR6_9HYPO</name>
<dbReference type="OrthoDB" id="7722975at2759"/>
<keyword evidence="11" id="KW-1185">Reference proteome</keyword>
<dbReference type="InterPro" id="IPR008334">
    <property type="entry name" value="5'-Nucleotdase_C"/>
</dbReference>
<dbReference type="Proteomes" id="UP000749293">
    <property type="component" value="Unassembled WGS sequence"/>
</dbReference>
<keyword evidence="3 6" id="KW-0732">Signal</keyword>
<comment type="caution">
    <text evidence="10">The sequence shown here is derived from an EMBL/GenBank/DDBJ whole genome shotgun (WGS) entry which is preliminary data.</text>
</comment>
<dbReference type="GO" id="GO:0000166">
    <property type="term" value="F:nucleotide binding"/>
    <property type="evidence" value="ECO:0007669"/>
    <property type="project" value="UniProtKB-KW"/>
</dbReference>
<sequence length="598" mass="65854">MKPTIISLVASLGAFASFAAADDVLYSRRASHLNRRFIDEQGNWNVSFFHINDVHAHLDEFNDSGTDCEEPEEGCYGGYARIKTKVNELKQAHPDHLWLNDGDEFQGTLFYSYYGPEKIAETVNDLGFDIGTLGNHEWDGGDEELGRYIENLTFPIVSCNVKSEYPLLKNNIKNYHIFEDKNLAVIGATTDDTPTISSVGKETKFLDPIEEVQKSIDEIREKYPDVKYIVALTHIGYDVDQELAKKTEGLSLIIGGHSHTLLGDMEDAEGKYPTIVEDKNGDEVFIVTSYRWGEYLGSINVLYDTDGKITAYHGAPIHMTNTTEQDEELQEKIESWRGPFEEFAAEVVGTTDTDLVQETCQDEDCLLGQVMADAMLEYRVNQTEGSDSEKPDFALINAGVVRAAISKGNITRGEILTSFPFGNTVVQLTYTGKELLSILEGCVSMVNQETKADISSWFQISDGLVVEYNPDNVAGKRLVSAKVNGEAIVDGQNYEIVTLDFLAGGGDSILVETSDFTTLDAQDQVLVDYVEAHTPLSPKLAKRVVKVDGQASDSDSDDTGSNSDETDEVETTDGNQESSANMIAASMWVAVAAVMVSL</sequence>
<feature type="signal peptide" evidence="6">
    <location>
        <begin position="1"/>
        <end position="21"/>
    </location>
</feature>
<dbReference type="Gene3D" id="3.60.21.10">
    <property type="match status" value="1"/>
</dbReference>
<accession>A0A9P4YRR6</accession>
<keyword evidence="5 6" id="KW-0378">Hydrolase</keyword>
<evidence type="ECO:0000256" key="7">
    <source>
        <dbReference type="SAM" id="MobiDB-lite"/>
    </source>
</evidence>
<dbReference type="RefSeq" id="XP_035320563.1">
    <property type="nucleotide sequence ID" value="XM_035463732.1"/>
</dbReference>
<evidence type="ECO:0000313" key="10">
    <source>
        <dbReference type="EMBL" id="KAF4121911.1"/>
    </source>
</evidence>
<evidence type="ECO:0000259" key="9">
    <source>
        <dbReference type="Pfam" id="PF02872"/>
    </source>
</evidence>
<feature type="region of interest" description="Disordered" evidence="7">
    <location>
        <begin position="545"/>
        <end position="578"/>
    </location>
</feature>
<feature type="domain" description="5'-Nucleotidase C-terminal" evidence="9">
    <location>
        <begin position="347"/>
        <end position="509"/>
    </location>
</feature>
<evidence type="ECO:0000313" key="11">
    <source>
        <dbReference type="Proteomes" id="UP000749293"/>
    </source>
</evidence>
<evidence type="ECO:0000256" key="1">
    <source>
        <dbReference type="ARBA" id="ARBA00006654"/>
    </source>
</evidence>
<dbReference type="PANTHER" id="PTHR11575">
    <property type="entry name" value="5'-NUCLEOTIDASE-RELATED"/>
    <property type="match status" value="1"/>
</dbReference>
<dbReference type="GO" id="GO:0016787">
    <property type="term" value="F:hydrolase activity"/>
    <property type="evidence" value="ECO:0007669"/>
    <property type="project" value="UniProtKB-KW"/>
</dbReference>
<dbReference type="Gene3D" id="3.90.780.10">
    <property type="entry name" value="5'-Nucleotidase, C-terminal domain"/>
    <property type="match status" value="1"/>
</dbReference>
<reference evidence="10" key="1">
    <citation type="submission" date="2020-03" db="EMBL/GenBank/DDBJ databases">
        <title>Site-based positive gene gene selection in Geosmithia morbida across the United States reveals a broad range of putative effectors and factors for local host and environmental adapation.</title>
        <authorList>
            <person name="Onufrak A."/>
            <person name="Murdoch R.W."/>
            <person name="Gazis R."/>
            <person name="Huff M."/>
            <person name="Staton M."/>
            <person name="Klingeman W."/>
            <person name="Hadziabdic D."/>
        </authorList>
    </citation>
    <scope>NUCLEOTIDE SEQUENCE</scope>
    <source>
        <strain evidence="10">1262</strain>
    </source>
</reference>
<dbReference type="SUPFAM" id="SSF55816">
    <property type="entry name" value="5'-nucleotidase (syn. UDP-sugar hydrolase), C-terminal domain"/>
    <property type="match status" value="1"/>
</dbReference>
<dbReference type="FunFam" id="3.60.21.10:FF:000020">
    <property type="entry name" value="NT5E isoform 4"/>
    <property type="match status" value="1"/>
</dbReference>
<dbReference type="InterPro" id="IPR036907">
    <property type="entry name" value="5'-Nucleotdase_C_sf"/>
</dbReference>
<dbReference type="GO" id="GO:0046872">
    <property type="term" value="F:metal ion binding"/>
    <property type="evidence" value="ECO:0007669"/>
    <property type="project" value="UniProtKB-KW"/>
</dbReference>
<evidence type="ECO:0000256" key="6">
    <source>
        <dbReference type="RuleBase" id="RU362119"/>
    </source>
</evidence>
<dbReference type="EMBL" id="JAANYQ010000011">
    <property type="protein sequence ID" value="KAF4121911.1"/>
    <property type="molecule type" value="Genomic_DNA"/>
</dbReference>
<protein>
    <submittedName>
        <fullName evidence="10">2',3'-cyclic-nucleotide 2'-phosphodiesterase/5'-or 3'-nucleotidase, 5'-nucleotidase family</fullName>
    </submittedName>
</protein>
<feature type="compositionally biased region" description="Acidic residues" evidence="7">
    <location>
        <begin position="554"/>
        <end position="571"/>
    </location>
</feature>
<evidence type="ECO:0000256" key="5">
    <source>
        <dbReference type="ARBA" id="ARBA00022801"/>
    </source>
</evidence>
<dbReference type="AlphaFoldDB" id="A0A9P4YRR6"/>
<keyword evidence="2" id="KW-0479">Metal-binding</keyword>
<feature type="chain" id="PRO_5040539989" evidence="6">
    <location>
        <begin position="22"/>
        <end position="598"/>
    </location>
</feature>
<evidence type="ECO:0000256" key="3">
    <source>
        <dbReference type="ARBA" id="ARBA00022729"/>
    </source>
</evidence>
<evidence type="ECO:0000259" key="8">
    <source>
        <dbReference type="Pfam" id="PF00149"/>
    </source>
</evidence>